<dbReference type="CDD" id="cd19821">
    <property type="entry name" value="Bbox1_BBX-like"/>
    <property type="match status" value="2"/>
</dbReference>
<evidence type="ECO:0000256" key="4">
    <source>
        <dbReference type="PROSITE-ProRule" id="PRU00024"/>
    </source>
</evidence>
<dbReference type="SMART" id="SM00336">
    <property type="entry name" value="BBOX"/>
    <property type="match status" value="2"/>
</dbReference>
<evidence type="ECO:0000256" key="5">
    <source>
        <dbReference type="SAM" id="MobiDB-lite"/>
    </source>
</evidence>
<proteinExistence type="predicted"/>
<evidence type="ECO:0000256" key="2">
    <source>
        <dbReference type="ARBA" id="ARBA00022771"/>
    </source>
</evidence>
<dbReference type="PANTHER" id="PTHR31717">
    <property type="entry name" value="ZINC FINGER PROTEIN CONSTANS-LIKE 10"/>
    <property type="match status" value="1"/>
</dbReference>
<feature type="domain" description="B box-type" evidence="6">
    <location>
        <begin position="1"/>
        <end position="45"/>
    </location>
</feature>
<dbReference type="Pfam" id="PF00643">
    <property type="entry name" value="zf-B_box"/>
    <property type="match status" value="1"/>
</dbReference>
<feature type="compositionally biased region" description="Low complexity" evidence="5">
    <location>
        <begin position="225"/>
        <end position="243"/>
    </location>
</feature>
<dbReference type="PROSITE" id="PS50119">
    <property type="entry name" value="ZF_BBOX"/>
    <property type="match status" value="2"/>
</dbReference>
<evidence type="ECO:0000256" key="1">
    <source>
        <dbReference type="ARBA" id="ARBA00022723"/>
    </source>
</evidence>
<sequence length="359" mass="38878">MKGCELCGSSARMFCESDKASLCWDCDEKVHSANFLVAKHCRTLLCKVCQSPTPWKASGSKLAPSVSICESCCTIPNKTEETGERMKGCELCGGSTRMFCESDQASLCWDCDEKVHSANFLVAKHCRTLLCKVCQSPTPWKASGSKFAPSTVSICESCFTIPNNKRHIQDENVVTSDQMSQGGGDYLDESENDQEFDGDGDTDDDSDEDEEEEEEDGDDQVVPWSGPTAPSSSSPAPPLASSSSEEETSCAAGRNGFLKRTRESNVDLDSDGEIGCSSSHKTGGGRLSDEKGNSLSSSRRPWKQARTSVNVEEDDQAGSRSTAIIETIERLQRDMFTNGENASAAIPGICSRMSRDQSH</sequence>
<comment type="caution">
    <text evidence="7">The sequence shown here is derived from an EMBL/GenBank/DDBJ whole genome shotgun (WGS) entry which is preliminary data.</text>
</comment>
<dbReference type="EMBL" id="JAPFFJ010000011">
    <property type="protein sequence ID" value="KAJ6417271.1"/>
    <property type="molecule type" value="Genomic_DNA"/>
</dbReference>
<dbReference type="PANTHER" id="PTHR31717:SF108">
    <property type="entry name" value="B BOX-TYPE DOMAIN-CONTAINING PROTEIN"/>
    <property type="match status" value="1"/>
</dbReference>
<dbReference type="Proteomes" id="UP001162972">
    <property type="component" value="Chromosome 11"/>
</dbReference>
<protein>
    <recommendedName>
        <fullName evidence="6">B box-type domain-containing protein</fullName>
    </recommendedName>
</protein>
<keyword evidence="3" id="KW-0862">Zinc</keyword>
<accession>A0AAD6K5F3</accession>
<feature type="region of interest" description="Disordered" evidence="5">
    <location>
        <begin position="169"/>
        <end position="321"/>
    </location>
</feature>
<dbReference type="InterPro" id="IPR000315">
    <property type="entry name" value="Znf_B-box"/>
</dbReference>
<feature type="compositionally biased region" description="Acidic residues" evidence="5">
    <location>
        <begin position="186"/>
        <end position="219"/>
    </location>
</feature>
<keyword evidence="2 4" id="KW-0863">Zinc-finger</keyword>
<feature type="region of interest" description="Disordered" evidence="5">
    <location>
        <begin position="339"/>
        <end position="359"/>
    </location>
</feature>
<evidence type="ECO:0000313" key="7">
    <source>
        <dbReference type="EMBL" id="KAJ6417271.1"/>
    </source>
</evidence>
<name>A0AAD6K5F3_9ROSI</name>
<gene>
    <name evidence="7" type="ORF">OIU84_003059</name>
</gene>
<feature type="compositionally biased region" description="Polar residues" evidence="5">
    <location>
        <begin position="293"/>
        <end position="310"/>
    </location>
</feature>
<dbReference type="InterPro" id="IPR049808">
    <property type="entry name" value="CONSTANS-like_Bbox1"/>
</dbReference>
<evidence type="ECO:0000256" key="3">
    <source>
        <dbReference type="ARBA" id="ARBA00022833"/>
    </source>
</evidence>
<organism evidence="7 8">
    <name type="scientific">Salix udensis</name>
    <dbReference type="NCBI Taxonomy" id="889485"/>
    <lineage>
        <taxon>Eukaryota</taxon>
        <taxon>Viridiplantae</taxon>
        <taxon>Streptophyta</taxon>
        <taxon>Embryophyta</taxon>
        <taxon>Tracheophyta</taxon>
        <taxon>Spermatophyta</taxon>
        <taxon>Magnoliopsida</taxon>
        <taxon>eudicotyledons</taxon>
        <taxon>Gunneridae</taxon>
        <taxon>Pentapetalae</taxon>
        <taxon>rosids</taxon>
        <taxon>fabids</taxon>
        <taxon>Malpighiales</taxon>
        <taxon>Salicaceae</taxon>
        <taxon>Saliceae</taxon>
        <taxon>Salix</taxon>
    </lineage>
</organism>
<keyword evidence="8" id="KW-1185">Reference proteome</keyword>
<dbReference type="GO" id="GO:0008270">
    <property type="term" value="F:zinc ion binding"/>
    <property type="evidence" value="ECO:0007669"/>
    <property type="project" value="UniProtKB-KW"/>
</dbReference>
<evidence type="ECO:0000313" key="8">
    <source>
        <dbReference type="Proteomes" id="UP001162972"/>
    </source>
</evidence>
<reference evidence="7 8" key="1">
    <citation type="journal article" date="2023" name="Int. J. Mol. Sci.">
        <title>De Novo Assembly and Annotation of 11 Diverse Shrub Willow (Salix) Genomes Reveals Novel Gene Organization in Sex-Linked Regions.</title>
        <authorList>
            <person name="Hyden B."/>
            <person name="Feng K."/>
            <person name="Yates T.B."/>
            <person name="Jawdy S."/>
            <person name="Cereghino C."/>
            <person name="Smart L.B."/>
            <person name="Muchero W."/>
        </authorList>
    </citation>
    <scope>NUCLEOTIDE SEQUENCE [LARGE SCALE GENOMIC DNA]</scope>
    <source>
        <tissue evidence="7">Shoot tip</tissue>
    </source>
</reference>
<evidence type="ECO:0000259" key="6">
    <source>
        <dbReference type="PROSITE" id="PS50119"/>
    </source>
</evidence>
<keyword evidence="1" id="KW-0479">Metal-binding</keyword>
<dbReference type="AlphaFoldDB" id="A0AAD6K5F3"/>
<feature type="domain" description="B box-type" evidence="6">
    <location>
        <begin position="84"/>
        <end position="130"/>
    </location>
</feature>